<name>A0A812NDZ3_SYMPI</name>
<comment type="caution">
    <text evidence="1">The sequence shown here is derived from an EMBL/GenBank/DDBJ whole genome shotgun (WGS) entry which is preliminary data.</text>
</comment>
<evidence type="ECO:0000313" key="2">
    <source>
        <dbReference type="Proteomes" id="UP000649617"/>
    </source>
</evidence>
<dbReference type="EMBL" id="CAJNIZ010009527">
    <property type="protein sequence ID" value="CAE7283200.1"/>
    <property type="molecule type" value="Genomic_DNA"/>
</dbReference>
<proteinExistence type="predicted"/>
<dbReference type="Proteomes" id="UP000649617">
    <property type="component" value="Unassembled WGS sequence"/>
</dbReference>
<protein>
    <submittedName>
        <fullName evidence="1">Uncharacterized protein</fullName>
    </submittedName>
</protein>
<feature type="non-terminal residue" evidence="1">
    <location>
        <position position="193"/>
    </location>
</feature>
<keyword evidence="2" id="KW-1185">Reference proteome</keyword>
<organism evidence="1 2">
    <name type="scientific">Symbiodinium pilosum</name>
    <name type="common">Dinoflagellate</name>
    <dbReference type="NCBI Taxonomy" id="2952"/>
    <lineage>
        <taxon>Eukaryota</taxon>
        <taxon>Sar</taxon>
        <taxon>Alveolata</taxon>
        <taxon>Dinophyceae</taxon>
        <taxon>Suessiales</taxon>
        <taxon>Symbiodiniaceae</taxon>
        <taxon>Symbiodinium</taxon>
    </lineage>
</organism>
<gene>
    <name evidence="1" type="ORF">SPIL2461_LOCUS6354</name>
</gene>
<sequence length="193" mass="20224">SFLQDLVRKAVIKLKSSVPSGDANDVAEFLAGQLASAAKAASSGSQAPGARSVNLMMTPQSAASVKKWAALNNNADTQAHAAFASVAEDVPKKLGLLKGDTPFSDSALDALRDLTLGDLVWTMADAIYERIPVAVPSLATAVVLKFAEHDALTPDAREVRGAAVPAYCSFLCVTESAESEDQIPESQRLKPNN</sequence>
<dbReference type="OrthoDB" id="478632at2759"/>
<accession>A0A812NDZ3</accession>
<reference evidence="1" key="1">
    <citation type="submission" date="2021-02" db="EMBL/GenBank/DDBJ databases">
        <authorList>
            <person name="Dougan E. K."/>
            <person name="Rhodes N."/>
            <person name="Thang M."/>
            <person name="Chan C."/>
        </authorList>
    </citation>
    <scope>NUCLEOTIDE SEQUENCE</scope>
</reference>
<feature type="non-terminal residue" evidence="1">
    <location>
        <position position="1"/>
    </location>
</feature>
<dbReference type="AlphaFoldDB" id="A0A812NDZ3"/>
<evidence type="ECO:0000313" key="1">
    <source>
        <dbReference type="EMBL" id="CAE7283200.1"/>
    </source>
</evidence>